<protein>
    <submittedName>
        <fullName evidence="1">Uncharacterized protein</fullName>
    </submittedName>
</protein>
<organism evidence="1 2">
    <name type="scientific">Mycolicibacterium moriokaense</name>
    <dbReference type="NCBI Taxonomy" id="39691"/>
    <lineage>
        <taxon>Bacteria</taxon>
        <taxon>Bacillati</taxon>
        <taxon>Actinomycetota</taxon>
        <taxon>Actinomycetes</taxon>
        <taxon>Mycobacteriales</taxon>
        <taxon>Mycobacteriaceae</taxon>
        <taxon>Mycolicibacterium</taxon>
    </lineage>
</organism>
<dbReference type="Proteomes" id="UP000247781">
    <property type="component" value="Unassembled WGS sequence"/>
</dbReference>
<accession>A0A318HBF4</accession>
<proteinExistence type="predicted"/>
<keyword evidence="2" id="KW-1185">Reference proteome</keyword>
<reference evidence="1 2" key="2">
    <citation type="submission" date="2018-06" db="EMBL/GenBank/DDBJ databases">
        <title>Sequencing of bacterial isolates from soil warming experiment in Harvard Forest, Massachusetts, USA.</title>
        <authorList>
            <person name="Deangelis K.PhD."/>
        </authorList>
    </citation>
    <scope>NUCLEOTIDE SEQUENCE [LARGE SCALE GENOMIC DNA]</scope>
    <source>
        <strain evidence="1 2">GAS496</strain>
    </source>
</reference>
<dbReference type="AlphaFoldDB" id="A0A318HBF4"/>
<dbReference type="EMBL" id="QJJU01000027">
    <property type="protein sequence ID" value="PXX01607.1"/>
    <property type="molecule type" value="Genomic_DNA"/>
</dbReference>
<evidence type="ECO:0000313" key="1">
    <source>
        <dbReference type="EMBL" id="PXX01607.1"/>
    </source>
</evidence>
<comment type="caution">
    <text evidence="1">The sequence shown here is derived from an EMBL/GenBank/DDBJ whole genome shotgun (WGS) entry which is preliminary data.</text>
</comment>
<sequence>MPQCLVMMQPHPRFQWAGTPPMKGTHVYRVAPVTLDNEPVRPGLVTAAQG</sequence>
<reference evidence="2" key="1">
    <citation type="submission" date="2018-05" db="EMBL/GenBank/DDBJ databases">
        <authorList>
            <person name="Deangelis K."/>
            <person name="Huntemann M."/>
            <person name="Clum A."/>
            <person name="Pillay M."/>
            <person name="Palaniappan K."/>
            <person name="Varghese N."/>
            <person name="Mikhailova N."/>
            <person name="Stamatis D."/>
            <person name="Reddy T."/>
            <person name="Daum C."/>
            <person name="Shapiro N."/>
            <person name="Ivanova N."/>
            <person name="Kyrpides N."/>
            <person name="Woyke T."/>
        </authorList>
    </citation>
    <scope>NUCLEOTIDE SEQUENCE [LARGE SCALE GENOMIC DNA]</scope>
    <source>
        <strain evidence="2">GAS496</strain>
    </source>
</reference>
<evidence type="ECO:0000313" key="2">
    <source>
        <dbReference type="Proteomes" id="UP000247781"/>
    </source>
</evidence>
<name>A0A318HBF4_9MYCO</name>
<gene>
    <name evidence="1" type="ORF">C8E89_1271</name>
</gene>